<evidence type="ECO:0000313" key="3">
    <source>
        <dbReference type="Proteomes" id="UP000028006"/>
    </source>
</evidence>
<evidence type="ECO:0000256" key="1">
    <source>
        <dbReference type="SAM" id="Coils"/>
    </source>
</evidence>
<dbReference type="EMBL" id="JOKG01000004">
    <property type="protein sequence ID" value="KEQ12990.1"/>
    <property type="molecule type" value="Genomic_DNA"/>
</dbReference>
<organism evidence="2 3">
    <name type="scientific">Endozoicomonas montiporae</name>
    <dbReference type="NCBI Taxonomy" id="1027273"/>
    <lineage>
        <taxon>Bacteria</taxon>
        <taxon>Pseudomonadati</taxon>
        <taxon>Pseudomonadota</taxon>
        <taxon>Gammaproteobacteria</taxon>
        <taxon>Oceanospirillales</taxon>
        <taxon>Endozoicomonadaceae</taxon>
        <taxon>Endozoicomonas</taxon>
    </lineage>
</organism>
<accession>A0A081N3G7</accession>
<sequence length="109" mass="12553">MNHGKNNDDPIDQIQISVRNSQNDIRKLFLHSAKQERAMEELQTVVTGIAEATAAVFKQNENLIDKLEQEQAATRKEIAALNTRFDRQDRRLEKIEEILIRIVNNLASK</sequence>
<dbReference type="Proteomes" id="UP000028006">
    <property type="component" value="Unassembled WGS sequence"/>
</dbReference>
<dbReference type="AlphaFoldDB" id="A0A081N3G7"/>
<name>A0A081N3G7_9GAMM</name>
<comment type="caution">
    <text evidence="2">The sequence shown here is derived from an EMBL/GenBank/DDBJ whole genome shotgun (WGS) entry which is preliminary data.</text>
</comment>
<feature type="coiled-coil region" evidence="1">
    <location>
        <begin position="50"/>
        <end position="98"/>
    </location>
</feature>
<keyword evidence="3" id="KW-1185">Reference proteome</keyword>
<keyword evidence="1" id="KW-0175">Coiled coil</keyword>
<gene>
    <name evidence="2" type="ORF">GZ77_21450</name>
</gene>
<reference evidence="2 3" key="1">
    <citation type="submission" date="2014-06" db="EMBL/GenBank/DDBJ databases">
        <title>Whole Genome Sequences of Three Symbiotic Endozoicomonas Bacteria.</title>
        <authorList>
            <person name="Neave M.J."/>
            <person name="Apprill A."/>
            <person name="Voolstra C.R."/>
        </authorList>
    </citation>
    <scope>NUCLEOTIDE SEQUENCE [LARGE SCALE GENOMIC DNA]</scope>
    <source>
        <strain evidence="2 3">LMG 24815</strain>
    </source>
</reference>
<dbReference type="RefSeq" id="WP_034878464.1">
    <property type="nucleotide sequence ID" value="NZ_JOKG01000004.1"/>
</dbReference>
<evidence type="ECO:0000313" key="2">
    <source>
        <dbReference type="EMBL" id="KEQ12990.1"/>
    </source>
</evidence>
<protein>
    <submittedName>
        <fullName evidence="2">Uncharacterized protein</fullName>
    </submittedName>
</protein>
<proteinExistence type="predicted"/>